<dbReference type="AlphaFoldDB" id="A0A4V3WNH5"/>
<keyword evidence="2" id="KW-1185">Reference proteome</keyword>
<gene>
    <name evidence="1" type="ORF">TEA_011619</name>
</gene>
<organism evidence="1 2">
    <name type="scientific">Camellia sinensis var. sinensis</name>
    <name type="common">China tea</name>
    <dbReference type="NCBI Taxonomy" id="542762"/>
    <lineage>
        <taxon>Eukaryota</taxon>
        <taxon>Viridiplantae</taxon>
        <taxon>Streptophyta</taxon>
        <taxon>Embryophyta</taxon>
        <taxon>Tracheophyta</taxon>
        <taxon>Spermatophyta</taxon>
        <taxon>Magnoliopsida</taxon>
        <taxon>eudicotyledons</taxon>
        <taxon>Gunneridae</taxon>
        <taxon>Pentapetalae</taxon>
        <taxon>asterids</taxon>
        <taxon>Ericales</taxon>
        <taxon>Theaceae</taxon>
        <taxon>Camellia</taxon>
    </lineage>
</organism>
<evidence type="ECO:0000313" key="2">
    <source>
        <dbReference type="Proteomes" id="UP000306102"/>
    </source>
</evidence>
<protein>
    <submittedName>
        <fullName evidence="1">Uncharacterized protein</fullName>
    </submittedName>
</protein>
<name>A0A4V3WNH5_CAMSN</name>
<accession>A0A4V3WNH5</accession>
<dbReference type="EMBL" id="SDRB02006538">
    <property type="protein sequence ID" value="THG12467.1"/>
    <property type="molecule type" value="Genomic_DNA"/>
</dbReference>
<dbReference type="STRING" id="542762.A0A4V3WNH5"/>
<evidence type="ECO:0000313" key="1">
    <source>
        <dbReference type="EMBL" id="THG12467.1"/>
    </source>
</evidence>
<reference evidence="1 2" key="1">
    <citation type="journal article" date="2018" name="Proc. Natl. Acad. Sci. U.S.A.">
        <title>Draft genome sequence of Camellia sinensis var. sinensis provides insights into the evolution of the tea genome and tea quality.</title>
        <authorList>
            <person name="Wei C."/>
            <person name="Yang H."/>
            <person name="Wang S."/>
            <person name="Zhao J."/>
            <person name="Liu C."/>
            <person name="Gao L."/>
            <person name="Xia E."/>
            <person name="Lu Y."/>
            <person name="Tai Y."/>
            <person name="She G."/>
            <person name="Sun J."/>
            <person name="Cao H."/>
            <person name="Tong W."/>
            <person name="Gao Q."/>
            <person name="Li Y."/>
            <person name="Deng W."/>
            <person name="Jiang X."/>
            <person name="Wang W."/>
            <person name="Chen Q."/>
            <person name="Zhang S."/>
            <person name="Li H."/>
            <person name="Wu J."/>
            <person name="Wang P."/>
            <person name="Li P."/>
            <person name="Shi C."/>
            <person name="Zheng F."/>
            <person name="Jian J."/>
            <person name="Huang B."/>
            <person name="Shan D."/>
            <person name="Shi M."/>
            <person name="Fang C."/>
            <person name="Yue Y."/>
            <person name="Li F."/>
            <person name="Li D."/>
            <person name="Wei S."/>
            <person name="Han B."/>
            <person name="Jiang C."/>
            <person name="Yin Y."/>
            <person name="Xia T."/>
            <person name="Zhang Z."/>
            <person name="Bennetzen J.L."/>
            <person name="Zhao S."/>
            <person name="Wan X."/>
        </authorList>
    </citation>
    <scope>NUCLEOTIDE SEQUENCE [LARGE SCALE GENOMIC DNA]</scope>
    <source>
        <strain evidence="2">cv. Shuchazao</strain>
        <tissue evidence="1">Leaf</tissue>
    </source>
</reference>
<sequence length="188" mass="21502">MEKHKGSSILSVVHHALQDEDMTYVEEMRKILMDKNWGVPTTICWGQRDRWLTFDGVEDFCEISKHRLIELPMFISFYGILENETFSFQSLDPPHMWAFFFWELSLWLHVRDARAIISGLQFGSGLGCRMCGGHATCAVFAAARAIDLGSFRFLLFLAILEAGHHVQEDCGEELGQIIAGIISKRTRF</sequence>
<proteinExistence type="predicted"/>
<comment type="caution">
    <text evidence="1">The sequence shown here is derived from an EMBL/GenBank/DDBJ whole genome shotgun (WGS) entry which is preliminary data.</text>
</comment>
<dbReference type="Proteomes" id="UP000306102">
    <property type="component" value="Unassembled WGS sequence"/>
</dbReference>